<name>X6PAT3_RETFI</name>
<evidence type="ECO:0000313" key="1">
    <source>
        <dbReference type="EMBL" id="ETO35238.1"/>
    </source>
</evidence>
<protein>
    <submittedName>
        <fullName evidence="1">Uncharacterized protein</fullName>
    </submittedName>
</protein>
<sequence>MCSSSATDVAVWNTGDSAEGYQGYFVCSGQNTYTKVEFSVSPTCSYMQTVYAGLGGCALNSFGTRFYCDSEKALVELFLTNYPTRRMLATTTDVESSSSYLELSTEIEYSTSLATTGLPTTSLATTNAPLLCAGNLYCNAWVFSSTCKYIFTLIISENSQVPIYGKFDQCNLQPQTTVVDSDTTAVDSDTTAVDKHTTVVDKHTTTVVDKHTTVVDSSNSASSLFVVSNLIVAIVAVLSSLF</sequence>
<reference evidence="1 2" key="1">
    <citation type="journal article" date="2013" name="Curr. Biol.">
        <title>The Genome of the Foraminiferan Reticulomyxa filosa.</title>
        <authorList>
            <person name="Glockner G."/>
            <person name="Hulsmann N."/>
            <person name="Schleicher M."/>
            <person name="Noegel A.A."/>
            <person name="Eichinger L."/>
            <person name="Gallinger C."/>
            <person name="Pawlowski J."/>
            <person name="Sierra R."/>
            <person name="Euteneuer U."/>
            <person name="Pillet L."/>
            <person name="Moustafa A."/>
            <person name="Platzer M."/>
            <person name="Groth M."/>
            <person name="Szafranski K."/>
            <person name="Schliwa M."/>
        </authorList>
    </citation>
    <scope>NUCLEOTIDE SEQUENCE [LARGE SCALE GENOMIC DNA]</scope>
</reference>
<gene>
    <name evidence="1" type="ORF">RFI_01825</name>
</gene>
<dbReference type="Proteomes" id="UP000023152">
    <property type="component" value="Unassembled WGS sequence"/>
</dbReference>
<dbReference type="EMBL" id="ASPP01001821">
    <property type="protein sequence ID" value="ETO35238.1"/>
    <property type="molecule type" value="Genomic_DNA"/>
</dbReference>
<proteinExistence type="predicted"/>
<comment type="caution">
    <text evidence="1">The sequence shown here is derived from an EMBL/GenBank/DDBJ whole genome shotgun (WGS) entry which is preliminary data.</text>
</comment>
<accession>X6PAT3</accession>
<evidence type="ECO:0000313" key="2">
    <source>
        <dbReference type="Proteomes" id="UP000023152"/>
    </source>
</evidence>
<dbReference type="AlphaFoldDB" id="X6PAT3"/>
<organism evidence="1 2">
    <name type="scientific">Reticulomyxa filosa</name>
    <dbReference type="NCBI Taxonomy" id="46433"/>
    <lineage>
        <taxon>Eukaryota</taxon>
        <taxon>Sar</taxon>
        <taxon>Rhizaria</taxon>
        <taxon>Retaria</taxon>
        <taxon>Foraminifera</taxon>
        <taxon>Monothalamids</taxon>
        <taxon>Reticulomyxidae</taxon>
        <taxon>Reticulomyxa</taxon>
    </lineage>
</organism>
<keyword evidence="2" id="KW-1185">Reference proteome</keyword>